<keyword evidence="1" id="KW-1133">Transmembrane helix</keyword>
<reference evidence="3" key="2">
    <citation type="submission" date="2011-04" db="EMBL/GenBank/DDBJ databases">
        <title>The complete genome of chromosome of Treponema succinifaciens DSM 2489.</title>
        <authorList>
            <person name="Lucas S."/>
            <person name="Copeland A."/>
            <person name="Lapidus A."/>
            <person name="Bruce D."/>
            <person name="Goodwin L."/>
            <person name="Pitluck S."/>
            <person name="Peters L."/>
            <person name="Kyrpides N."/>
            <person name="Mavromatis K."/>
            <person name="Ivanova N."/>
            <person name="Ovchinnikova G."/>
            <person name="Teshima H."/>
            <person name="Detter J.C."/>
            <person name="Tapia R."/>
            <person name="Han C."/>
            <person name="Land M."/>
            <person name="Hauser L."/>
            <person name="Markowitz V."/>
            <person name="Cheng J.-F."/>
            <person name="Hugenholtz P."/>
            <person name="Woyke T."/>
            <person name="Wu D."/>
            <person name="Gronow S."/>
            <person name="Wellnitz S."/>
            <person name="Brambilla E."/>
            <person name="Klenk H.-P."/>
            <person name="Eisen J.A."/>
        </authorList>
    </citation>
    <scope>NUCLEOTIDE SEQUENCE [LARGE SCALE GENOMIC DNA]</scope>
    <source>
        <strain evidence="3">ATCC 33096 / DSM 2489 / 6091</strain>
    </source>
</reference>
<dbReference type="eggNOG" id="COG5337">
    <property type="taxonomic scope" value="Bacteria"/>
</dbReference>
<accession>F2NS79</accession>
<feature type="transmembrane region" description="Helical" evidence="1">
    <location>
        <begin position="7"/>
        <end position="25"/>
    </location>
</feature>
<protein>
    <submittedName>
        <fullName evidence="2">Spore coat protein CotH</fullName>
    </submittedName>
</protein>
<keyword evidence="2" id="KW-0946">Virion</keyword>
<sequence>MQLKTNSFLHLAILAILSLFLIMMFSNSSKNQISPEKCEEIGLSVMHIDTMAGKKINSKINYVTAMYEAEEFSGSCKIRGHGNTTWQTRELYKRPYLLKLNKSAPLFGMKQSKKWILMANTADKTSLRNEYAYFLARNVWNRMKWTPDARFAAVFINGKFNGLYQVTEKVEHEKLSLPEGSFLATVNSRLNKEWNFHTQRGTKISIRMEQKSEAEYKKMEQIIQNAEDVIFSPDFKSTEKGWQSVIDEDSFVDWYLINEFTKNHDAKFQASCYFYYDSQAKKIFMGPLWDMDISCGNINYDGCQDPEGFWVNKDQWYKRLFEDEYFAEKVAERWNETKQKLISSFDWLENESKNVKPFVMLNDSVWHNLGRRQWPHAPGWKNRKTYESEVYYMTDFLKKRAQWMSNEYSGN</sequence>
<dbReference type="AlphaFoldDB" id="F2NS79"/>
<keyword evidence="3" id="KW-1185">Reference proteome</keyword>
<keyword evidence="1" id="KW-0472">Membrane</keyword>
<evidence type="ECO:0000313" key="2">
    <source>
        <dbReference type="EMBL" id="AEB14380.1"/>
    </source>
</evidence>
<dbReference type="KEGG" id="tsu:Tresu_1478"/>
<dbReference type="HOGENOM" id="CLU_022931_2_0_12"/>
<dbReference type="OrthoDB" id="9803752at2"/>
<dbReference type="STRING" id="869209.Tresu_1478"/>
<evidence type="ECO:0000313" key="3">
    <source>
        <dbReference type="Proteomes" id="UP000006852"/>
    </source>
</evidence>
<dbReference type="Pfam" id="PF08757">
    <property type="entry name" value="CotH"/>
    <property type="match status" value="1"/>
</dbReference>
<organism evidence="2 3">
    <name type="scientific">Treponema succinifaciens (strain ATCC 33096 / DSM 2489 / 6091)</name>
    <dbReference type="NCBI Taxonomy" id="869209"/>
    <lineage>
        <taxon>Bacteria</taxon>
        <taxon>Pseudomonadati</taxon>
        <taxon>Spirochaetota</taxon>
        <taxon>Spirochaetia</taxon>
        <taxon>Spirochaetales</taxon>
        <taxon>Treponemataceae</taxon>
        <taxon>Treponema</taxon>
    </lineage>
</organism>
<keyword evidence="2" id="KW-0167">Capsid protein</keyword>
<dbReference type="Proteomes" id="UP000006852">
    <property type="component" value="Chromosome"/>
</dbReference>
<evidence type="ECO:0000256" key="1">
    <source>
        <dbReference type="SAM" id="Phobius"/>
    </source>
</evidence>
<name>F2NS79_TRES6</name>
<reference evidence="2 3" key="1">
    <citation type="journal article" date="2011" name="Stand. Genomic Sci.">
        <title>Complete genome sequence of Treponema succinifaciens type strain (6091).</title>
        <authorList>
            <person name="Han C."/>
            <person name="Gronow S."/>
            <person name="Teshima H."/>
            <person name="Lapidus A."/>
            <person name="Nolan M."/>
            <person name="Lucas S."/>
            <person name="Hammon N."/>
            <person name="Deshpande S."/>
            <person name="Cheng J.F."/>
            <person name="Zeytun A."/>
            <person name="Tapia R."/>
            <person name="Goodwin L."/>
            <person name="Pitluck S."/>
            <person name="Liolios K."/>
            <person name="Pagani I."/>
            <person name="Ivanova N."/>
            <person name="Mavromatis K."/>
            <person name="Mikhailova N."/>
            <person name="Huntemann M."/>
            <person name="Pati A."/>
            <person name="Chen A."/>
            <person name="Palaniappan K."/>
            <person name="Land M."/>
            <person name="Hauser L."/>
            <person name="Brambilla E.M."/>
            <person name="Rohde M."/>
            <person name="Goker M."/>
            <person name="Woyke T."/>
            <person name="Bristow J."/>
            <person name="Eisen J.A."/>
            <person name="Markowitz V."/>
            <person name="Hugenholtz P."/>
            <person name="Kyrpides N.C."/>
            <person name="Klenk H.P."/>
            <person name="Detter J.C."/>
        </authorList>
    </citation>
    <scope>NUCLEOTIDE SEQUENCE [LARGE SCALE GENOMIC DNA]</scope>
    <source>
        <strain evidence="3">ATCC 33096 / DSM 2489 / 6091</strain>
    </source>
</reference>
<gene>
    <name evidence="2" type="ordered locus">Tresu_1478</name>
</gene>
<dbReference type="EMBL" id="CP002631">
    <property type="protein sequence ID" value="AEB14380.1"/>
    <property type="molecule type" value="Genomic_DNA"/>
</dbReference>
<proteinExistence type="predicted"/>
<dbReference type="InterPro" id="IPR014867">
    <property type="entry name" value="Spore_coat_CotH_CotH2/3/7"/>
</dbReference>
<keyword evidence="1" id="KW-0812">Transmembrane</keyword>